<feature type="transmembrane region" description="Helical" evidence="1">
    <location>
        <begin position="205"/>
        <end position="225"/>
    </location>
</feature>
<feature type="transmembrane region" description="Helical" evidence="1">
    <location>
        <begin position="82"/>
        <end position="101"/>
    </location>
</feature>
<keyword evidence="1" id="KW-1133">Transmembrane helix</keyword>
<reference evidence="2" key="1">
    <citation type="journal article" date="2021" name="PeerJ">
        <title>Extensive microbial diversity within the chicken gut microbiome revealed by metagenomics and culture.</title>
        <authorList>
            <person name="Gilroy R."/>
            <person name="Ravi A."/>
            <person name="Getino M."/>
            <person name="Pursley I."/>
            <person name="Horton D.L."/>
            <person name="Alikhan N.F."/>
            <person name="Baker D."/>
            <person name="Gharbi K."/>
            <person name="Hall N."/>
            <person name="Watson M."/>
            <person name="Adriaenssens E.M."/>
            <person name="Foster-Nyarko E."/>
            <person name="Jarju S."/>
            <person name="Secka A."/>
            <person name="Antonio M."/>
            <person name="Oren A."/>
            <person name="Chaudhuri R.R."/>
            <person name="La Ragione R."/>
            <person name="Hildebrand F."/>
            <person name="Pallen M.J."/>
        </authorList>
    </citation>
    <scope>NUCLEOTIDE SEQUENCE</scope>
    <source>
        <strain evidence="2">CHK179-7159</strain>
    </source>
</reference>
<organism evidence="2 3">
    <name type="scientific">Candidatus Eisenbergiella merdipullorum</name>
    <dbReference type="NCBI Taxonomy" id="2838553"/>
    <lineage>
        <taxon>Bacteria</taxon>
        <taxon>Bacillati</taxon>
        <taxon>Bacillota</taxon>
        <taxon>Clostridia</taxon>
        <taxon>Lachnospirales</taxon>
        <taxon>Lachnospiraceae</taxon>
        <taxon>Eisenbergiella</taxon>
    </lineage>
</organism>
<evidence type="ECO:0000256" key="1">
    <source>
        <dbReference type="SAM" id="Phobius"/>
    </source>
</evidence>
<dbReference type="Proteomes" id="UP000886858">
    <property type="component" value="Unassembled WGS sequence"/>
</dbReference>
<reference evidence="2" key="2">
    <citation type="submission" date="2021-04" db="EMBL/GenBank/DDBJ databases">
        <authorList>
            <person name="Gilroy R."/>
        </authorList>
    </citation>
    <scope>NUCLEOTIDE SEQUENCE</scope>
    <source>
        <strain evidence="2">CHK179-7159</strain>
    </source>
</reference>
<dbReference type="EMBL" id="DWYY01000172">
    <property type="protein sequence ID" value="HJA94412.1"/>
    <property type="molecule type" value="Genomic_DNA"/>
</dbReference>
<evidence type="ECO:0000313" key="2">
    <source>
        <dbReference type="EMBL" id="HJA94412.1"/>
    </source>
</evidence>
<dbReference type="Pfam" id="PF06182">
    <property type="entry name" value="ABC2_membrane_6"/>
    <property type="match status" value="1"/>
</dbReference>
<dbReference type="PANTHER" id="PTHR36833">
    <property type="entry name" value="SLR0610 PROTEIN-RELATED"/>
    <property type="match status" value="1"/>
</dbReference>
<feature type="transmembrane region" description="Helical" evidence="1">
    <location>
        <begin position="30"/>
        <end position="49"/>
    </location>
</feature>
<sequence length="237" mass="27105">MINIGSFYVFLGVVFEQVSSISGWTYYEALFLVSLNWLCTSISGFFFWTPMVSLAQSIRDGSFDNCLIRPIRPLKFCIFRQFQYTFIGRLLLAMFFLTKSLMHLEMDWNVGKIIYFCITICSGTMIHGALLILMGSVSFWVIDNSEMMNLITSYDGVRTLIDFPLSAFSKWIQVLFTFIVPYAFVNYYPAVFLLEKRGDTVFGPIMVYLPPIAALLLWIAAVLMWGAGLRRYESAGA</sequence>
<comment type="caution">
    <text evidence="2">The sequence shown here is derived from an EMBL/GenBank/DDBJ whole genome shotgun (WGS) entry which is preliminary data.</text>
</comment>
<dbReference type="InterPro" id="IPR010390">
    <property type="entry name" value="ABC-2_transporter-like"/>
</dbReference>
<proteinExistence type="predicted"/>
<name>A0A9D2I8X0_9FIRM</name>
<protein>
    <submittedName>
        <fullName evidence="2">ABC transporter permease</fullName>
    </submittedName>
</protein>
<dbReference type="PANTHER" id="PTHR36833:SF1">
    <property type="entry name" value="INTEGRAL MEMBRANE TRANSPORT PROTEIN"/>
    <property type="match status" value="1"/>
</dbReference>
<dbReference type="AlphaFoldDB" id="A0A9D2I8X0"/>
<keyword evidence="1" id="KW-0812">Transmembrane</keyword>
<keyword evidence="1" id="KW-0472">Membrane</keyword>
<evidence type="ECO:0000313" key="3">
    <source>
        <dbReference type="Proteomes" id="UP000886858"/>
    </source>
</evidence>
<accession>A0A9D2I8X0</accession>
<feature type="transmembrane region" description="Helical" evidence="1">
    <location>
        <begin position="113"/>
        <end position="142"/>
    </location>
</feature>
<feature type="transmembrane region" description="Helical" evidence="1">
    <location>
        <begin position="163"/>
        <end position="185"/>
    </location>
</feature>
<gene>
    <name evidence="2" type="ORF">H9717_15085</name>
</gene>